<sequence>MSSNSTTWAELTAGDHRLLYFARLMGIRWALEEDEWGDEVEPLVPQGSARCTAS</sequence>
<dbReference type="Proteomes" id="UP000639606">
    <property type="component" value="Unassembled WGS sequence"/>
</dbReference>
<dbReference type="EMBL" id="BMRG01000002">
    <property type="protein sequence ID" value="GGP43772.1"/>
    <property type="molecule type" value="Genomic_DNA"/>
</dbReference>
<dbReference type="AlphaFoldDB" id="A0A918EDF1"/>
<reference evidence="1" key="2">
    <citation type="submission" date="2020-09" db="EMBL/GenBank/DDBJ databases">
        <authorList>
            <person name="Sun Q."/>
            <person name="Ohkuma M."/>
        </authorList>
    </citation>
    <scope>NUCLEOTIDE SEQUENCE</scope>
    <source>
        <strain evidence="1">JCM 3313</strain>
    </source>
</reference>
<accession>A0A918EDF1</accession>
<keyword evidence="2" id="KW-1185">Reference proteome</keyword>
<reference evidence="1" key="1">
    <citation type="journal article" date="2014" name="Int. J. Syst. Evol. Microbiol.">
        <title>Complete genome sequence of Corynebacterium casei LMG S-19264T (=DSM 44701T), isolated from a smear-ripened cheese.</title>
        <authorList>
            <consortium name="US DOE Joint Genome Institute (JGI-PGF)"/>
            <person name="Walter F."/>
            <person name="Albersmeier A."/>
            <person name="Kalinowski J."/>
            <person name="Ruckert C."/>
        </authorList>
    </citation>
    <scope>NUCLEOTIDE SEQUENCE</scope>
    <source>
        <strain evidence="1">JCM 3313</strain>
    </source>
</reference>
<comment type="caution">
    <text evidence="1">The sequence shown here is derived from an EMBL/GenBank/DDBJ whole genome shotgun (WGS) entry which is preliminary data.</text>
</comment>
<name>A0A918EDF1_9PSEU</name>
<evidence type="ECO:0000313" key="2">
    <source>
        <dbReference type="Proteomes" id="UP000639606"/>
    </source>
</evidence>
<proteinExistence type="predicted"/>
<evidence type="ECO:0000313" key="1">
    <source>
        <dbReference type="EMBL" id="GGP43772.1"/>
    </source>
</evidence>
<gene>
    <name evidence="1" type="ORF">GCM10010185_14330</name>
</gene>
<organism evidence="1 2">
    <name type="scientific">Saccharothrix coeruleofusca</name>
    <dbReference type="NCBI Taxonomy" id="33919"/>
    <lineage>
        <taxon>Bacteria</taxon>
        <taxon>Bacillati</taxon>
        <taxon>Actinomycetota</taxon>
        <taxon>Actinomycetes</taxon>
        <taxon>Pseudonocardiales</taxon>
        <taxon>Pseudonocardiaceae</taxon>
        <taxon>Saccharothrix</taxon>
    </lineage>
</organism>
<protein>
    <submittedName>
        <fullName evidence="1">Uncharacterized protein</fullName>
    </submittedName>
</protein>